<dbReference type="AlphaFoldDB" id="A0AAN7XT40"/>
<reference evidence="2 3" key="1">
    <citation type="journal article" date="2023" name="Genes (Basel)">
        <title>Chromosome-Level Genome Assembly and Circadian Gene Repertoire of the Patagonia Blennie Eleginops maclovinus-The Closest Ancestral Proxy of Antarctic Cryonotothenioids.</title>
        <authorList>
            <person name="Cheng C.C."/>
            <person name="Rivera-Colon A.G."/>
            <person name="Minhas B.F."/>
            <person name="Wilson L."/>
            <person name="Rayamajhi N."/>
            <person name="Vargas-Chacoff L."/>
            <person name="Catchen J.M."/>
        </authorList>
    </citation>
    <scope>NUCLEOTIDE SEQUENCE [LARGE SCALE GENOMIC DNA]</scope>
    <source>
        <strain evidence="2">JMC-PN-2008</strain>
    </source>
</reference>
<proteinExistence type="predicted"/>
<evidence type="ECO:0000313" key="3">
    <source>
        <dbReference type="Proteomes" id="UP001346869"/>
    </source>
</evidence>
<dbReference type="Proteomes" id="UP001346869">
    <property type="component" value="Unassembled WGS sequence"/>
</dbReference>
<accession>A0AAN7XT40</accession>
<evidence type="ECO:0000313" key="2">
    <source>
        <dbReference type="EMBL" id="KAK5867890.1"/>
    </source>
</evidence>
<feature type="region of interest" description="Disordered" evidence="1">
    <location>
        <begin position="1"/>
        <end position="46"/>
    </location>
</feature>
<name>A0AAN7XT40_ELEMC</name>
<feature type="compositionally biased region" description="Basic and acidic residues" evidence="1">
    <location>
        <begin position="1"/>
        <end position="41"/>
    </location>
</feature>
<dbReference type="EMBL" id="JAUZQC010000008">
    <property type="protein sequence ID" value="KAK5867890.1"/>
    <property type="molecule type" value="Genomic_DNA"/>
</dbReference>
<gene>
    <name evidence="2" type="ORF">PBY51_012346</name>
</gene>
<keyword evidence="3" id="KW-1185">Reference proteome</keyword>
<reference evidence="2 3" key="2">
    <citation type="journal article" date="2023" name="Mol. Biol. Evol.">
        <title>Genomics of Secondarily Temperate Adaptation in the Only Non-Antarctic Icefish.</title>
        <authorList>
            <person name="Rivera-Colon A.G."/>
            <person name="Rayamajhi N."/>
            <person name="Minhas B.F."/>
            <person name="Madrigal G."/>
            <person name="Bilyk K.T."/>
            <person name="Yoon V."/>
            <person name="Hune M."/>
            <person name="Gregory S."/>
            <person name="Cheng C.H.C."/>
            <person name="Catchen J.M."/>
        </authorList>
    </citation>
    <scope>NUCLEOTIDE SEQUENCE [LARGE SCALE GENOMIC DNA]</scope>
    <source>
        <strain evidence="2">JMC-PN-2008</strain>
    </source>
</reference>
<organism evidence="2 3">
    <name type="scientific">Eleginops maclovinus</name>
    <name type="common">Patagonian blennie</name>
    <name type="synonym">Eleginus maclovinus</name>
    <dbReference type="NCBI Taxonomy" id="56733"/>
    <lineage>
        <taxon>Eukaryota</taxon>
        <taxon>Metazoa</taxon>
        <taxon>Chordata</taxon>
        <taxon>Craniata</taxon>
        <taxon>Vertebrata</taxon>
        <taxon>Euteleostomi</taxon>
        <taxon>Actinopterygii</taxon>
        <taxon>Neopterygii</taxon>
        <taxon>Teleostei</taxon>
        <taxon>Neoteleostei</taxon>
        <taxon>Acanthomorphata</taxon>
        <taxon>Eupercaria</taxon>
        <taxon>Perciformes</taxon>
        <taxon>Notothenioidei</taxon>
        <taxon>Eleginopidae</taxon>
        <taxon>Eleginops</taxon>
    </lineage>
</organism>
<comment type="caution">
    <text evidence="2">The sequence shown here is derived from an EMBL/GenBank/DDBJ whole genome shotgun (WGS) entry which is preliminary data.</text>
</comment>
<evidence type="ECO:0000256" key="1">
    <source>
        <dbReference type="SAM" id="MobiDB-lite"/>
    </source>
</evidence>
<sequence length="78" mass="8942">MERGRCRGIQEERKKQCTEEGGREREKTKKDDKSKERESPRAHTPALSAVQLRSGPLFGTTTLCYIVILVIDHRFVAL</sequence>
<protein>
    <submittedName>
        <fullName evidence="2">Uncharacterized protein</fullName>
    </submittedName>
</protein>